<evidence type="ECO:0000313" key="3">
    <source>
        <dbReference type="Proteomes" id="UP000195570"/>
    </source>
</evidence>
<dbReference type="VEuPathDB" id="TriTrypDB:TEOVI_000049200"/>
<feature type="region of interest" description="Disordered" evidence="1">
    <location>
        <begin position="317"/>
        <end position="337"/>
    </location>
</feature>
<dbReference type="EMBL" id="CZPT02000888">
    <property type="protein sequence ID" value="SCU68099.1"/>
    <property type="molecule type" value="Genomic_DNA"/>
</dbReference>
<feature type="region of interest" description="Disordered" evidence="1">
    <location>
        <begin position="1"/>
        <end position="87"/>
    </location>
</feature>
<sequence length="337" mass="36022">MGSGVGRLGEKSHGHEGGVFRGENGNKTDNTIAAAGDSVGENGPRLLDGLPAVSTARGSKIAEDDVDADDEESDCDANQDDNSRTQRKKLALIVNNGDCAIAPESSQQFNAVPCTDHLPQSTHPAGGEEMMRVQQTSNSVPNPAEAVGTETIGDRERTRDSADCQLRLSASRRRITHGRDDKSNSTKTAPSSEFILEMDKTANGLSDYPSDGPARSSTQVSLRERGLKDMTSVHNPQATPTSILRKNSCETRELSHNLQSNASDTNTIDGSDIPSRSPRMGPSLPVSTNINDADMLSSHEEMEDDLQRISALIRRMHQQGNDPLPGEAGGASVGYYP</sequence>
<reference evidence="2" key="1">
    <citation type="submission" date="2016-09" db="EMBL/GenBank/DDBJ databases">
        <authorList>
            <person name="Hebert L."/>
            <person name="Moumen B."/>
        </authorList>
    </citation>
    <scope>NUCLEOTIDE SEQUENCE [LARGE SCALE GENOMIC DNA]</scope>
    <source>
        <strain evidence="2">OVI</strain>
    </source>
</reference>
<comment type="caution">
    <text evidence="2">The sequence shown here is derived from an EMBL/GenBank/DDBJ whole genome shotgun (WGS) entry which is preliminary data.</text>
</comment>
<proteinExistence type="predicted"/>
<gene>
    <name evidence="2" type="ORF">TEOVI_000049200</name>
</gene>
<feature type="compositionally biased region" description="Basic and acidic residues" evidence="1">
    <location>
        <begin position="152"/>
        <end position="162"/>
    </location>
</feature>
<dbReference type="RefSeq" id="XP_067079322.1">
    <property type="nucleotide sequence ID" value="XM_067223221.1"/>
</dbReference>
<feature type="compositionally biased region" description="Gly residues" evidence="1">
    <location>
        <begin position="327"/>
        <end position="337"/>
    </location>
</feature>
<feature type="compositionally biased region" description="Basic and acidic residues" evidence="1">
    <location>
        <begin position="8"/>
        <end position="18"/>
    </location>
</feature>
<protein>
    <submittedName>
        <fullName evidence="2">Uncharacterized protein</fullName>
    </submittedName>
</protein>
<feature type="region of interest" description="Disordered" evidence="1">
    <location>
        <begin position="260"/>
        <end position="284"/>
    </location>
</feature>
<feature type="compositionally biased region" description="Polar residues" evidence="1">
    <location>
        <begin position="260"/>
        <end position="269"/>
    </location>
</feature>
<organism evidence="2 3">
    <name type="scientific">Trypanosoma equiperdum</name>
    <dbReference type="NCBI Taxonomy" id="5694"/>
    <lineage>
        <taxon>Eukaryota</taxon>
        <taxon>Discoba</taxon>
        <taxon>Euglenozoa</taxon>
        <taxon>Kinetoplastea</taxon>
        <taxon>Metakinetoplastina</taxon>
        <taxon>Trypanosomatida</taxon>
        <taxon>Trypanosomatidae</taxon>
        <taxon>Trypanosoma</taxon>
    </lineage>
</organism>
<evidence type="ECO:0000313" key="2">
    <source>
        <dbReference type="EMBL" id="SCU68099.1"/>
    </source>
</evidence>
<name>A0A1G4I827_TRYEQ</name>
<dbReference type="GeneID" id="92374432"/>
<dbReference type="AlphaFoldDB" id="A0A1G4I827"/>
<evidence type="ECO:0000256" key="1">
    <source>
        <dbReference type="SAM" id="MobiDB-lite"/>
    </source>
</evidence>
<feature type="region of interest" description="Disordered" evidence="1">
    <location>
        <begin position="137"/>
        <end position="194"/>
    </location>
</feature>
<dbReference type="Proteomes" id="UP000195570">
    <property type="component" value="Unassembled WGS sequence"/>
</dbReference>
<accession>A0A1G4I827</accession>
<keyword evidence="3" id="KW-1185">Reference proteome</keyword>
<feature type="compositionally biased region" description="Acidic residues" evidence="1">
    <location>
        <begin position="64"/>
        <end position="79"/>
    </location>
</feature>